<dbReference type="OrthoDB" id="2019149at2759"/>
<evidence type="ECO:0000256" key="2">
    <source>
        <dbReference type="ARBA" id="ARBA00023316"/>
    </source>
</evidence>
<dbReference type="PANTHER" id="PTHR31707">
    <property type="entry name" value="PECTINESTERASE"/>
    <property type="match status" value="1"/>
</dbReference>
<dbReference type="GO" id="GO:0030599">
    <property type="term" value="F:pectinesterase activity"/>
    <property type="evidence" value="ECO:0007669"/>
    <property type="project" value="InterPro"/>
</dbReference>
<evidence type="ECO:0000313" key="5">
    <source>
        <dbReference type="Proteomes" id="UP000245207"/>
    </source>
</evidence>
<dbReference type="Gene3D" id="2.160.20.10">
    <property type="entry name" value="Single-stranded right-handed beta-helix, Pectin lyase-like"/>
    <property type="match status" value="1"/>
</dbReference>
<sequence length="89" mass="9701">MRIPVANAARANEAMAVMTGSGVSGKGFIAMDMGFRNTTGGIKEQPVVLRSSSVFSVFYRCSFNAFHPFKKRFAFPSLLVLEIYASSDL</sequence>
<dbReference type="EMBL" id="PKPP01002944">
    <property type="protein sequence ID" value="PWA72204.1"/>
    <property type="molecule type" value="Genomic_DNA"/>
</dbReference>
<evidence type="ECO:0000259" key="3">
    <source>
        <dbReference type="Pfam" id="PF01095"/>
    </source>
</evidence>
<dbReference type="Pfam" id="PF01095">
    <property type="entry name" value="Pectinesterase"/>
    <property type="match status" value="1"/>
</dbReference>
<proteinExistence type="predicted"/>
<evidence type="ECO:0000256" key="1">
    <source>
        <dbReference type="ARBA" id="ARBA00022801"/>
    </source>
</evidence>
<dbReference type="Proteomes" id="UP000245207">
    <property type="component" value="Unassembled WGS sequence"/>
</dbReference>
<keyword evidence="5" id="KW-1185">Reference proteome</keyword>
<reference evidence="4 5" key="1">
    <citation type="journal article" date="2018" name="Mol. Plant">
        <title>The genome of Artemisia annua provides insight into the evolution of Asteraceae family and artemisinin biosynthesis.</title>
        <authorList>
            <person name="Shen Q."/>
            <person name="Zhang L."/>
            <person name="Liao Z."/>
            <person name="Wang S."/>
            <person name="Yan T."/>
            <person name="Shi P."/>
            <person name="Liu M."/>
            <person name="Fu X."/>
            <person name="Pan Q."/>
            <person name="Wang Y."/>
            <person name="Lv Z."/>
            <person name="Lu X."/>
            <person name="Zhang F."/>
            <person name="Jiang W."/>
            <person name="Ma Y."/>
            <person name="Chen M."/>
            <person name="Hao X."/>
            <person name="Li L."/>
            <person name="Tang Y."/>
            <person name="Lv G."/>
            <person name="Zhou Y."/>
            <person name="Sun X."/>
            <person name="Brodelius P.E."/>
            <person name="Rose J.K.C."/>
            <person name="Tang K."/>
        </authorList>
    </citation>
    <scope>NUCLEOTIDE SEQUENCE [LARGE SCALE GENOMIC DNA]</scope>
    <source>
        <strain evidence="5">cv. Huhao1</strain>
        <tissue evidence="4">Leaf</tissue>
    </source>
</reference>
<keyword evidence="2" id="KW-0961">Cell wall biogenesis/degradation</keyword>
<organism evidence="4 5">
    <name type="scientific">Artemisia annua</name>
    <name type="common">Sweet wormwood</name>
    <dbReference type="NCBI Taxonomy" id="35608"/>
    <lineage>
        <taxon>Eukaryota</taxon>
        <taxon>Viridiplantae</taxon>
        <taxon>Streptophyta</taxon>
        <taxon>Embryophyta</taxon>
        <taxon>Tracheophyta</taxon>
        <taxon>Spermatophyta</taxon>
        <taxon>Magnoliopsida</taxon>
        <taxon>eudicotyledons</taxon>
        <taxon>Gunneridae</taxon>
        <taxon>Pentapetalae</taxon>
        <taxon>asterids</taxon>
        <taxon>campanulids</taxon>
        <taxon>Asterales</taxon>
        <taxon>Asteraceae</taxon>
        <taxon>Asteroideae</taxon>
        <taxon>Anthemideae</taxon>
        <taxon>Artemisiinae</taxon>
        <taxon>Artemisia</taxon>
    </lineage>
</organism>
<accession>A0A2U1NFB5</accession>
<feature type="domain" description="Pectinesterase catalytic" evidence="3">
    <location>
        <begin position="22"/>
        <end position="66"/>
    </location>
</feature>
<name>A0A2U1NFB5_ARTAN</name>
<dbReference type="InterPro" id="IPR012334">
    <property type="entry name" value="Pectin_lyas_fold"/>
</dbReference>
<dbReference type="GO" id="GO:0042545">
    <property type="term" value="P:cell wall modification"/>
    <property type="evidence" value="ECO:0007669"/>
    <property type="project" value="InterPro"/>
</dbReference>
<protein>
    <submittedName>
        <fullName evidence="4">Pectinesterase 3</fullName>
    </submittedName>
</protein>
<dbReference type="STRING" id="35608.A0A2U1NFB5"/>
<comment type="caution">
    <text evidence="4">The sequence shown here is derived from an EMBL/GenBank/DDBJ whole genome shotgun (WGS) entry which is preliminary data.</text>
</comment>
<dbReference type="InterPro" id="IPR000070">
    <property type="entry name" value="Pectinesterase_cat"/>
</dbReference>
<dbReference type="AlphaFoldDB" id="A0A2U1NFB5"/>
<keyword evidence="1" id="KW-0378">Hydrolase</keyword>
<gene>
    <name evidence="4" type="ORF">CTI12_AA273060</name>
</gene>
<evidence type="ECO:0000313" key="4">
    <source>
        <dbReference type="EMBL" id="PWA72204.1"/>
    </source>
</evidence>